<comment type="caution">
    <text evidence="1">The sequence shown here is derived from an EMBL/GenBank/DDBJ whole genome shotgun (WGS) entry which is preliminary data.</text>
</comment>
<gene>
    <name evidence="1" type="ORF">LS48_04110</name>
</gene>
<reference evidence="2" key="1">
    <citation type="submission" date="2014-10" db="EMBL/GenBank/DDBJ databases">
        <title>Genome sequencing of Vitellibacter sp. D-24.</title>
        <authorList>
            <person name="Thevarajoo S."/>
            <person name="Selvaratnam C."/>
            <person name="Goh K.M."/>
            <person name="Chong C.S."/>
        </authorList>
    </citation>
    <scope>NUCLEOTIDE SEQUENCE [LARGE SCALE GENOMIC DNA]</scope>
    <source>
        <strain evidence="2">D-24</strain>
    </source>
</reference>
<dbReference type="EMBL" id="JRWG01000002">
    <property type="protein sequence ID" value="KXO00585.1"/>
    <property type="molecule type" value="Genomic_DNA"/>
</dbReference>
<organism evidence="1 2">
    <name type="scientific">Aequorivita aquimaris</name>
    <dbReference type="NCBI Taxonomy" id="1548749"/>
    <lineage>
        <taxon>Bacteria</taxon>
        <taxon>Pseudomonadati</taxon>
        <taxon>Bacteroidota</taxon>
        <taxon>Flavobacteriia</taxon>
        <taxon>Flavobacteriales</taxon>
        <taxon>Flavobacteriaceae</taxon>
        <taxon>Aequorivita</taxon>
    </lineage>
</organism>
<name>A0A137RK83_9FLAO</name>
<accession>A0A137RK83</accession>
<protein>
    <submittedName>
        <fullName evidence="1">Uncharacterized protein</fullName>
    </submittedName>
</protein>
<reference evidence="1 2" key="2">
    <citation type="journal article" date="2016" name="Int. J. Syst. Evol. Microbiol.">
        <title>Vitellibacter aquimaris sp. nov., a marine bacterium isolated from seawater.</title>
        <authorList>
            <person name="Thevarajoo S."/>
            <person name="Selvaratnam C."/>
            <person name="Goh K.M."/>
            <person name="Hong K.W."/>
            <person name="Chan X.Y."/>
            <person name="Chan K.G."/>
            <person name="Chong C.S."/>
        </authorList>
    </citation>
    <scope>NUCLEOTIDE SEQUENCE [LARGE SCALE GENOMIC DNA]</scope>
    <source>
        <strain evidence="1 2">D-24</strain>
    </source>
</reference>
<dbReference type="Proteomes" id="UP000070138">
    <property type="component" value="Unassembled WGS sequence"/>
</dbReference>
<evidence type="ECO:0000313" key="2">
    <source>
        <dbReference type="Proteomes" id="UP000070138"/>
    </source>
</evidence>
<keyword evidence="2" id="KW-1185">Reference proteome</keyword>
<evidence type="ECO:0000313" key="1">
    <source>
        <dbReference type="EMBL" id="KXO00585.1"/>
    </source>
</evidence>
<proteinExistence type="predicted"/>
<dbReference type="STRING" id="1548749.LS48_04110"/>
<dbReference type="AlphaFoldDB" id="A0A137RK83"/>
<sequence>MTFRISILLFLLLSYFNCLSQKEVLSVKIDDNTSMLPRKKKGFNFLNTTNGDLVIVMIDNKMGFANLFDNDFNEKGAITFDPSKHENILGYKIIGNTYEILFSNNSKKKFLVLSINFDSKKVSEKEFKFDFDDEKYLETVHYNNQLFLFTSTKENVFIIRELGENGFETLKSFQIENRIESFFDNVLVSLDPTNSDGFYDENRKQKLLKREQLFGSLKSNVTKIDNRVPNVIEQTAQNNKLYQKDNLIYLTIEDDENLQTIFYKIDLDVLSMEQAIYEYPKGRIWDFKKYNSFILDDKIFQLGINKDEMKIYVKNFEGEILKEFYIEKNQPIKFKNSPIIQDGETFLPFVNHRELEETSQYLRKVSSGNIGITGYRDNNLYHLTIGGYIELNGGGMGMMGGSYNTTISASGGVPSVSTTYINPTFYSYSTYSSTKSTFFNTHLDADFNYVSKETSENIFDRIKEFKKGLQYESAEDVFIHDDKVYFSYYNLKEKLLKIIEM</sequence>